<dbReference type="OrthoDB" id="10380147at2759"/>
<evidence type="ECO:0000313" key="2">
    <source>
        <dbReference type="Proteomes" id="UP000800200"/>
    </source>
</evidence>
<sequence>MSIAKCASIQSALTACHLGPISLAPGMCGYWAAVCRNAASLSFSTENLVTFVASPSPEYVPEWDPF</sequence>
<organism evidence="1 2">
    <name type="scientific">Zopfia rhizophila CBS 207.26</name>
    <dbReference type="NCBI Taxonomy" id="1314779"/>
    <lineage>
        <taxon>Eukaryota</taxon>
        <taxon>Fungi</taxon>
        <taxon>Dikarya</taxon>
        <taxon>Ascomycota</taxon>
        <taxon>Pezizomycotina</taxon>
        <taxon>Dothideomycetes</taxon>
        <taxon>Dothideomycetes incertae sedis</taxon>
        <taxon>Zopfiaceae</taxon>
        <taxon>Zopfia</taxon>
    </lineage>
</organism>
<dbReference type="EMBL" id="ML994628">
    <property type="protein sequence ID" value="KAF2187186.1"/>
    <property type="molecule type" value="Genomic_DNA"/>
</dbReference>
<protein>
    <submittedName>
        <fullName evidence="1">Uncharacterized protein</fullName>
    </submittedName>
</protein>
<gene>
    <name evidence="1" type="ORF">K469DRAFT_705747</name>
</gene>
<dbReference type="AlphaFoldDB" id="A0A6A6EBI0"/>
<evidence type="ECO:0000313" key="1">
    <source>
        <dbReference type="EMBL" id="KAF2187186.1"/>
    </source>
</evidence>
<dbReference type="Proteomes" id="UP000800200">
    <property type="component" value="Unassembled WGS sequence"/>
</dbReference>
<dbReference type="PROSITE" id="PS51257">
    <property type="entry name" value="PROKAR_LIPOPROTEIN"/>
    <property type="match status" value="1"/>
</dbReference>
<keyword evidence="2" id="KW-1185">Reference proteome</keyword>
<accession>A0A6A6EBI0</accession>
<name>A0A6A6EBI0_9PEZI</name>
<proteinExistence type="predicted"/>
<reference evidence="1" key="1">
    <citation type="journal article" date="2020" name="Stud. Mycol.">
        <title>101 Dothideomycetes genomes: a test case for predicting lifestyles and emergence of pathogens.</title>
        <authorList>
            <person name="Haridas S."/>
            <person name="Albert R."/>
            <person name="Binder M."/>
            <person name="Bloem J."/>
            <person name="Labutti K."/>
            <person name="Salamov A."/>
            <person name="Andreopoulos B."/>
            <person name="Baker S."/>
            <person name="Barry K."/>
            <person name="Bills G."/>
            <person name="Bluhm B."/>
            <person name="Cannon C."/>
            <person name="Castanera R."/>
            <person name="Culley D."/>
            <person name="Daum C."/>
            <person name="Ezra D."/>
            <person name="Gonzalez J."/>
            <person name="Henrissat B."/>
            <person name="Kuo A."/>
            <person name="Liang C."/>
            <person name="Lipzen A."/>
            <person name="Lutzoni F."/>
            <person name="Magnuson J."/>
            <person name="Mondo S."/>
            <person name="Nolan M."/>
            <person name="Ohm R."/>
            <person name="Pangilinan J."/>
            <person name="Park H.-J."/>
            <person name="Ramirez L."/>
            <person name="Alfaro M."/>
            <person name="Sun H."/>
            <person name="Tritt A."/>
            <person name="Yoshinaga Y."/>
            <person name="Zwiers L.-H."/>
            <person name="Turgeon B."/>
            <person name="Goodwin S."/>
            <person name="Spatafora J."/>
            <person name="Crous P."/>
            <person name="Grigoriev I."/>
        </authorList>
    </citation>
    <scope>NUCLEOTIDE SEQUENCE</scope>
    <source>
        <strain evidence="1">CBS 207.26</strain>
    </source>
</reference>